<evidence type="ECO:0000313" key="7">
    <source>
        <dbReference type="EMBL" id="RKF71499.1"/>
    </source>
</evidence>
<dbReference type="PANTHER" id="PTHR21107">
    <property type="entry name" value="CYTOCHROME C OXIDASE ASSEMBLY PROTEIN COX19"/>
    <property type="match status" value="1"/>
</dbReference>
<comment type="function">
    <text evidence="4">Required for the assembly of mitochondrial cytochrome c oxidase.</text>
</comment>
<sequence length="123" mass="13927">MSTFGGPGGRQLNTKPIPPERGSFPLDHYGECTESMMQYLSCVKKSKGNNNSECREIAKSYLACRMEKNLMAKDEFKNLGFDNDKVDSESSKSDEEKGEKGFKRRKAAQSGMFNFHHLKNQFS</sequence>
<keyword evidence="2" id="KW-0963">Cytoplasm</keyword>
<name>A0A420IAC6_9PEZI</name>
<feature type="region of interest" description="Disordered" evidence="6">
    <location>
        <begin position="1"/>
        <end position="26"/>
    </location>
</feature>
<evidence type="ECO:0000256" key="3">
    <source>
        <dbReference type="ARBA" id="ARBA00023157"/>
    </source>
</evidence>
<accession>A0A420IAC6</accession>
<proteinExistence type="inferred from homology"/>
<comment type="caution">
    <text evidence="7">The sequence shown here is derived from an EMBL/GenBank/DDBJ whole genome shotgun (WGS) entry which is preliminary data.</text>
</comment>
<dbReference type="InterPro" id="IPR051383">
    <property type="entry name" value="COX19"/>
</dbReference>
<gene>
    <name evidence="7" type="ORF">GcM3_100002</name>
</gene>
<protein>
    <submittedName>
        <fullName evidence="7">Cytochrome c oxidase assembly protein COX19</fullName>
    </submittedName>
</protein>
<dbReference type="PROSITE" id="PS51808">
    <property type="entry name" value="CHCH"/>
    <property type="match status" value="1"/>
</dbReference>
<feature type="region of interest" description="Disordered" evidence="6">
    <location>
        <begin position="80"/>
        <end position="109"/>
    </location>
</feature>
<dbReference type="STRING" id="62708.A0A420IAC6"/>
<evidence type="ECO:0000313" key="8">
    <source>
        <dbReference type="Proteomes" id="UP000283383"/>
    </source>
</evidence>
<dbReference type="AlphaFoldDB" id="A0A420IAC6"/>
<comment type="similarity">
    <text evidence="5">Belongs to the COX19 family.</text>
</comment>
<feature type="compositionally biased region" description="Basic and acidic residues" evidence="6">
    <location>
        <begin position="80"/>
        <end position="101"/>
    </location>
</feature>
<evidence type="ECO:0000256" key="2">
    <source>
        <dbReference type="ARBA" id="ARBA00022490"/>
    </source>
</evidence>
<keyword evidence="8" id="KW-1185">Reference proteome</keyword>
<dbReference type="GO" id="GO:0005758">
    <property type="term" value="C:mitochondrial intermembrane space"/>
    <property type="evidence" value="ECO:0007669"/>
    <property type="project" value="TreeGrafter"/>
</dbReference>
<reference evidence="7 8" key="1">
    <citation type="journal article" date="2018" name="BMC Genomics">
        <title>Comparative genome analyses reveal sequence features reflecting distinct modes of host-adaptation between dicot and monocot powdery mildew.</title>
        <authorList>
            <person name="Wu Y."/>
            <person name="Ma X."/>
            <person name="Pan Z."/>
            <person name="Kale S.D."/>
            <person name="Song Y."/>
            <person name="King H."/>
            <person name="Zhang Q."/>
            <person name="Presley C."/>
            <person name="Deng X."/>
            <person name="Wei C.I."/>
            <person name="Xiao S."/>
        </authorList>
    </citation>
    <scope>NUCLEOTIDE SEQUENCE [LARGE SCALE GENOMIC DNA]</scope>
    <source>
        <strain evidence="7">UMSG3</strain>
    </source>
</reference>
<organism evidence="7 8">
    <name type="scientific">Golovinomyces cichoracearum</name>
    <dbReference type="NCBI Taxonomy" id="62708"/>
    <lineage>
        <taxon>Eukaryota</taxon>
        <taxon>Fungi</taxon>
        <taxon>Dikarya</taxon>
        <taxon>Ascomycota</taxon>
        <taxon>Pezizomycotina</taxon>
        <taxon>Leotiomycetes</taxon>
        <taxon>Erysiphales</taxon>
        <taxon>Erysiphaceae</taxon>
        <taxon>Golovinomyces</taxon>
    </lineage>
</organism>
<evidence type="ECO:0000256" key="5">
    <source>
        <dbReference type="ARBA" id="ARBA00038223"/>
    </source>
</evidence>
<dbReference type="EMBL" id="MCBQ01010075">
    <property type="protein sequence ID" value="RKF71499.1"/>
    <property type="molecule type" value="Genomic_DNA"/>
</dbReference>
<dbReference type="Proteomes" id="UP000283383">
    <property type="component" value="Unassembled WGS sequence"/>
</dbReference>
<dbReference type="PANTHER" id="PTHR21107:SF2">
    <property type="entry name" value="CYTOCHROME C OXIDASE ASSEMBLY PROTEIN COX19"/>
    <property type="match status" value="1"/>
</dbReference>
<comment type="subcellular location">
    <subcellularLocation>
        <location evidence="1">Cytoplasm</location>
    </subcellularLocation>
</comment>
<keyword evidence="3" id="KW-1015">Disulfide bond</keyword>
<evidence type="ECO:0000256" key="4">
    <source>
        <dbReference type="ARBA" id="ARBA00037279"/>
    </source>
</evidence>
<evidence type="ECO:0000256" key="1">
    <source>
        <dbReference type="ARBA" id="ARBA00004496"/>
    </source>
</evidence>
<dbReference type="GO" id="GO:0033617">
    <property type="term" value="P:mitochondrial respiratory chain complex IV assembly"/>
    <property type="evidence" value="ECO:0007669"/>
    <property type="project" value="TreeGrafter"/>
</dbReference>
<evidence type="ECO:0000256" key="6">
    <source>
        <dbReference type="SAM" id="MobiDB-lite"/>
    </source>
</evidence>